<sequence>MSWFSDIYGFEESTYARTQAKFCIDGPPASYQGPVIPYLSCRDTDYAESG</sequence>
<dbReference type="AlphaFoldDB" id="A0A2X1LF47"/>
<protein>
    <submittedName>
        <fullName evidence="1">Uncharacterized protein</fullName>
    </submittedName>
</protein>
<proteinExistence type="predicted"/>
<evidence type="ECO:0000313" key="1">
    <source>
        <dbReference type="EMBL" id="SPW70990.1"/>
    </source>
</evidence>
<accession>A0A2X1LF47</accession>
<gene>
    <name evidence="1" type="ORF">NCTC8009_00268</name>
</gene>
<dbReference type="Proteomes" id="UP000250991">
    <property type="component" value="Unassembled WGS sequence"/>
</dbReference>
<evidence type="ECO:0000313" key="2">
    <source>
        <dbReference type="Proteomes" id="UP000250991"/>
    </source>
</evidence>
<dbReference type="EMBL" id="UARW01000004">
    <property type="protein sequence ID" value="SPW70990.1"/>
    <property type="molecule type" value="Genomic_DNA"/>
</dbReference>
<reference evidence="1 2" key="1">
    <citation type="submission" date="2018-06" db="EMBL/GenBank/DDBJ databases">
        <authorList>
            <consortium name="Pathogen Informatics"/>
            <person name="Doyle S."/>
        </authorList>
    </citation>
    <scope>NUCLEOTIDE SEQUENCE [LARGE SCALE GENOMIC DNA]</scope>
    <source>
        <strain evidence="1 2">NCTC8009</strain>
    </source>
</reference>
<organism evidence="1 2">
    <name type="scientific">Escherichia coli</name>
    <dbReference type="NCBI Taxonomy" id="562"/>
    <lineage>
        <taxon>Bacteria</taxon>
        <taxon>Pseudomonadati</taxon>
        <taxon>Pseudomonadota</taxon>
        <taxon>Gammaproteobacteria</taxon>
        <taxon>Enterobacterales</taxon>
        <taxon>Enterobacteriaceae</taxon>
        <taxon>Escherichia</taxon>
    </lineage>
</organism>
<name>A0A2X1LF47_ECOLX</name>